<dbReference type="AlphaFoldDB" id="A0A3N1D4H1"/>
<dbReference type="Gene3D" id="3.40.50.2300">
    <property type="match status" value="2"/>
</dbReference>
<dbReference type="SUPFAM" id="SSF47413">
    <property type="entry name" value="lambda repressor-like DNA-binding domains"/>
    <property type="match status" value="1"/>
</dbReference>
<dbReference type="Proteomes" id="UP000272400">
    <property type="component" value="Unassembled WGS sequence"/>
</dbReference>
<organism evidence="6 7">
    <name type="scientific">Actinocorallia herbida</name>
    <dbReference type="NCBI Taxonomy" id="58109"/>
    <lineage>
        <taxon>Bacteria</taxon>
        <taxon>Bacillati</taxon>
        <taxon>Actinomycetota</taxon>
        <taxon>Actinomycetes</taxon>
        <taxon>Streptosporangiales</taxon>
        <taxon>Thermomonosporaceae</taxon>
        <taxon>Actinocorallia</taxon>
    </lineage>
</organism>
<keyword evidence="3" id="KW-0238">DNA-binding</keyword>
<keyword evidence="2" id="KW-0805">Transcription regulation</keyword>
<dbReference type="GO" id="GO:0000976">
    <property type="term" value="F:transcription cis-regulatory region binding"/>
    <property type="evidence" value="ECO:0007669"/>
    <property type="project" value="TreeGrafter"/>
</dbReference>
<dbReference type="PANTHER" id="PTHR30146:SF148">
    <property type="entry name" value="HTH-TYPE TRANSCRIPTIONAL REPRESSOR PURR-RELATED"/>
    <property type="match status" value="1"/>
</dbReference>
<reference evidence="6 7" key="1">
    <citation type="submission" date="2018-11" db="EMBL/GenBank/DDBJ databases">
        <title>Sequencing the genomes of 1000 actinobacteria strains.</title>
        <authorList>
            <person name="Klenk H.-P."/>
        </authorList>
    </citation>
    <scope>NUCLEOTIDE SEQUENCE [LARGE SCALE GENOMIC DNA]</scope>
    <source>
        <strain evidence="6 7">DSM 44254</strain>
    </source>
</reference>
<accession>A0A3N1D4H1</accession>
<dbReference type="Gene3D" id="1.10.260.40">
    <property type="entry name" value="lambda repressor-like DNA-binding domains"/>
    <property type="match status" value="1"/>
</dbReference>
<dbReference type="PROSITE" id="PS00356">
    <property type="entry name" value="HTH_LACI_1"/>
    <property type="match status" value="1"/>
</dbReference>
<evidence type="ECO:0000256" key="3">
    <source>
        <dbReference type="ARBA" id="ARBA00023125"/>
    </source>
</evidence>
<gene>
    <name evidence="6" type="ORF">EDD29_6086</name>
</gene>
<dbReference type="SUPFAM" id="SSF53822">
    <property type="entry name" value="Periplasmic binding protein-like I"/>
    <property type="match status" value="1"/>
</dbReference>
<feature type="domain" description="HTH lacI-type" evidence="5">
    <location>
        <begin position="4"/>
        <end position="58"/>
    </location>
</feature>
<dbReference type="Pfam" id="PF00356">
    <property type="entry name" value="LacI"/>
    <property type="match status" value="1"/>
</dbReference>
<keyword evidence="4" id="KW-0804">Transcription</keyword>
<dbReference type="CDD" id="cd06267">
    <property type="entry name" value="PBP1_LacI_sugar_binding-like"/>
    <property type="match status" value="1"/>
</dbReference>
<dbReference type="InterPro" id="IPR028082">
    <property type="entry name" value="Peripla_BP_I"/>
</dbReference>
<keyword evidence="7" id="KW-1185">Reference proteome</keyword>
<evidence type="ECO:0000256" key="4">
    <source>
        <dbReference type="ARBA" id="ARBA00023163"/>
    </source>
</evidence>
<dbReference type="PROSITE" id="PS50932">
    <property type="entry name" value="HTH_LACI_2"/>
    <property type="match status" value="1"/>
</dbReference>
<dbReference type="SMART" id="SM00354">
    <property type="entry name" value="HTH_LACI"/>
    <property type="match status" value="1"/>
</dbReference>
<dbReference type="EMBL" id="RJKE01000001">
    <property type="protein sequence ID" value="ROO88417.1"/>
    <property type="molecule type" value="Genomic_DNA"/>
</dbReference>
<proteinExistence type="predicted"/>
<evidence type="ECO:0000256" key="1">
    <source>
        <dbReference type="ARBA" id="ARBA00022491"/>
    </source>
</evidence>
<dbReference type="PRINTS" id="PR00036">
    <property type="entry name" value="HTHLACI"/>
</dbReference>
<dbReference type="CDD" id="cd01392">
    <property type="entry name" value="HTH_LacI"/>
    <property type="match status" value="1"/>
</dbReference>
<keyword evidence="1" id="KW-0678">Repressor</keyword>
<evidence type="ECO:0000313" key="7">
    <source>
        <dbReference type="Proteomes" id="UP000272400"/>
    </source>
</evidence>
<dbReference type="OrthoDB" id="37081at2"/>
<dbReference type="InterPro" id="IPR046335">
    <property type="entry name" value="LacI/GalR-like_sensor"/>
</dbReference>
<dbReference type="GO" id="GO:0003700">
    <property type="term" value="F:DNA-binding transcription factor activity"/>
    <property type="evidence" value="ECO:0007669"/>
    <property type="project" value="TreeGrafter"/>
</dbReference>
<comment type="caution">
    <text evidence="6">The sequence shown here is derived from an EMBL/GenBank/DDBJ whole genome shotgun (WGS) entry which is preliminary data.</text>
</comment>
<name>A0A3N1D4H1_9ACTN</name>
<dbReference type="InterPro" id="IPR000843">
    <property type="entry name" value="HTH_LacI"/>
</dbReference>
<protein>
    <submittedName>
        <fullName evidence="6">LacI family transcriptional regulator</fullName>
    </submittedName>
</protein>
<evidence type="ECO:0000313" key="6">
    <source>
        <dbReference type="EMBL" id="ROO88417.1"/>
    </source>
</evidence>
<dbReference type="InterPro" id="IPR010982">
    <property type="entry name" value="Lambda_DNA-bd_dom_sf"/>
</dbReference>
<evidence type="ECO:0000259" key="5">
    <source>
        <dbReference type="PROSITE" id="PS50932"/>
    </source>
</evidence>
<sequence length="343" mass="35349">MAGVTIKDVAAAAGVGVATVSRVLSGTGSVSATTRERVQAAAATLGYRPSALGRSLKTQRTGGIGLIVPDAADPFCADFIAGVLETARAENCHVLLDAAGEDPALEAEIVDRFAQQRVDGIIAMPVHGDADTWAGLARLGVSVVFAGRVPSGVTGVPAVLADEAEGVRTAVDYLTGLGHRRIAHLDGDATLGGARERRAAFRATLEEHGIVPDEGLLVRARGSADAAYASAAGLFQSRPDLTAIVAGGHRLGEAAILAARELNLRIPADVSIIVVDDVPWAELCDPPLTVVARPARAMGERACELVLRAPARRAGRPVVLPTELMVRASCGPVTPSARPGRSR</sequence>
<evidence type="ECO:0000256" key="2">
    <source>
        <dbReference type="ARBA" id="ARBA00023015"/>
    </source>
</evidence>
<dbReference type="RefSeq" id="WP_123667662.1">
    <property type="nucleotide sequence ID" value="NZ_RJKE01000001.1"/>
</dbReference>
<dbReference type="Pfam" id="PF13377">
    <property type="entry name" value="Peripla_BP_3"/>
    <property type="match status" value="1"/>
</dbReference>
<dbReference type="PANTHER" id="PTHR30146">
    <property type="entry name" value="LACI-RELATED TRANSCRIPTIONAL REPRESSOR"/>
    <property type="match status" value="1"/>
</dbReference>